<comment type="similarity">
    <text evidence="2">Belongs to the glycosyltransferase 64 family.</text>
</comment>
<gene>
    <name evidence="10" type="ORF">KFL_012120010</name>
</gene>
<dbReference type="Proteomes" id="UP000054558">
    <property type="component" value="Unassembled WGS sequence"/>
</dbReference>
<evidence type="ECO:0000259" key="9">
    <source>
        <dbReference type="Pfam" id="PF24793"/>
    </source>
</evidence>
<dbReference type="OrthoDB" id="5954868at2759"/>
<dbReference type="InterPro" id="IPR023296">
    <property type="entry name" value="Glyco_hydro_beta-prop_sf"/>
</dbReference>
<feature type="region of interest" description="Disordered" evidence="6">
    <location>
        <begin position="857"/>
        <end position="883"/>
    </location>
</feature>
<feature type="compositionally biased region" description="Basic and acidic residues" evidence="6">
    <location>
        <begin position="866"/>
        <end position="875"/>
    </location>
</feature>
<dbReference type="STRING" id="105231.A0A1Y1IVN0"/>
<keyword evidence="7" id="KW-1133">Transmembrane helix</keyword>
<dbReference type="GO" id="GO:0016020">
    <property type="term" value="C:membrane"/>
    <property type="evidence" value="ECO:0007669"/>
    <property type="project" value="UniProtKB-SubCell"/>
</dbReference>
<evidence type="ECO:0000256" key="5">
    <source>
        <dbReference type="ARBA" id="ARBA00023157"/>
    </source>
</evidence>
<evidence type="ECO:0000256" key="4">
    <source>
        <dbReference type="ARBA" id="ARBA00023136"/>
    </source>
</evidence>
<dbReference type="InterPro" id="IPR029044">
    <property type="entry name" value="Nucleotide-diphossugar_trans"/>
</dbReference>
<dbReference type="Gene3D" id="3.90.550.10">
    <property type="entry name" value="Spore Coat Polysaccharide Biosynthesis Protein SpsA, Chain A"/>
    <property type="match status" value="1"/>
</dbReference>
<comment type="subcellular location">
    <subcellularLocation>
        <location evidence="1">Membrane</location>
    </subcellularLocation>
</comment>
<evidence type="ECO:0000256" key="7">
    <source>
        <dbReference type="SAM" id="Phobius"/>
    </source>
</evidence>
<evidence type="ECO:0000259" key="8">
    <source>
        <dbReference type="Pfam" id="PF09258"/>
    </source>
</evidence>
<dbReference type="SUPFAM" id="SSF53448">
    <property type="entry name" value="Nucleotide-diphospho-sugar transferases"/>
    <property type="match status" value="1"/>
</dbReference>
<keyword evidence="7" id="KW-0812">Transmembrane</keyword>
<accession>A0A1Y1IVN0</accession>
<evidence type="ECO:0000313" key="11">
    <source>
        <dbReference type="Proteomes" id="UP000054558"/>
    </source>
</evidence>
<dbReference type="Pfam" id="PF24793">
    <property type="entry name" value="GINT1_N"/>
    <property type="match status" value="1"/>
</dbReference>
<dbReference type="InterPro" id="IPR015338">
    <property type="entry name" value="GT64_dom"/>
</dbReference>
<dbReference type="EMBL" id="DF238161">
    <property type="protein sequence ID" value="GAQ92936.1"/>
    <property type="molecule type" value="Genomic_DNA"/>
</dbReference>
<feature type="domain" description="Glycosyl transferase 64" evidence="8">
    <location>
        <begin position="588"/>
        <end position="831"/>
    </location>
</feature>
<keyword evidence="4 7" id="KW-0472">Membrane</keyword>
<evidence type="ECO:0000256" key="2">
    <source>
        <dbReference type="ARBA" id="ARBA00008700"/>
    </source>
</evidence>
<protein>
    <submittedName>
        <fullName evidence="10">Glycosyltransferase family protein</fullName>
    </submittedName>
</protein>
<dbReference type="PANTHER" id="PTHR48261">
    <property type="entry name" value="ACETYLGLUCOSAMINYLTRANSFERASE"/>
    <property type="match status" value="1"/>
</dbReference>
<evidence type="ECO:0000256" key="6">
    <source>
        <dbReference type="SAM" id="MobiDB-lite"/>
    </source>
</evidence>
<name>A0A1Y1IVN0_KLENI</name>
<evidence type="ECO:0000313" key="10">
    <source>
        <dbReference type="EMBL" id="GAQ92936.1"/>
    </source>
</evidence>
<keyword evidence="11" id="KW-1185">Reference proteome</keyword>
<organism evidence="10 11">
    <name type="scientific">Klebsormidium nitens</name>
    <name type="common">Green alga</name>
    <name type="synonym">Ulothrix nitens</name>
    <dbReference type="NCBI Taxonomy" id="105231"/>
    <lineage>
        <taxon>Eukaryota</taxon>
        <taxon>Viridiplantae</taxon>
        <taxon>Streptophyta</taxon>
        <taxon>Klebsormidiophyceae</taxon>
        <taxon>Klebsormidiales</taxon>
        <taxon>Klebsormidiaceae</taxon>
        <taxon>Klebsormidium</taxon>
    </lineage>
</organism>
<dbReference type="AlphaFoldDB" id="A0A1Y1IVN0"/>
<dbReference type="Pfam" id="PF09258">
    <property type="entry name" value="Glyco_transf_64"/>
    <property type="match status" value="1"/>
</dbReference>
<dbReference type="OMA" id="NHAREHN"/>
<dbReference type="FunFam" id="2.115.10.20:FF:000004">
    <property type="entry name" value="Glucosamine inositolphosphorylceramide transferase 1"/>
    <property type="match status" value="1"/>
</dbReference>
<evidence type="ECO:0000256" key="3">
    <source>
        <dbReference type="ARBA" id="ARBA00022679"/>
    </source>
</evidence>
<feature type="transmembrane region" description="Helical" evidence="7">
    <location>
        <begin position="542"/>
        <end position="570"/>
    </location>
</feature>
<proteinExistence type="inferred from homology"/>
<dbReference type="InterPro" id="IPR004263">
    <property type="entry name" value="Exostosin"/>
</dbReference>
<dbReference type="InterPro" id="IPR056442">
    <property type="entry name" value="GINT1_N"/>
</dbReference>
<dbReference type="GO" id="GO:0016757">
    <property type="term" value="F:glycosyltransferase activity"/>
    <property type="evidence" value="ECO:0007669"/>
    <property type="project" value="InterPro"/>
</dbReference>
<dbReference type="SUPFAM" id="SSF75005">
    <property type="entry name" value="Arabinanase/levansucrase/invertase"/>
    <property type="match status" value="1"/>
</dbReference>
<feature type="transmembrane region" description="Helical" evidence="7">
    <location>
        <begin position="425"/>
        <end position="447"/>
    </location>
</feature>
<keyword evidence="3 10" id="KW-0808">Transferase</keyword>
<reference evidence="10 11" key="1">
    <citation type="journal article" date="2014" name="Nat. Commun.">
        <title>Klebsormidium flaccidum genome reveals primary factors for plant terrestrial adaptation.</title>
        <authorList>
            <person name="Hori K."/>
            <person name="Maruyama F."/>
            <person name="Fujisawa T."/>
            <person name="Togashi T."/>
            <person name="Yamamoto N."/>
            <person name="Seo M."/>
            <person name="Sato S."/>
            <person name="Yamada T."/>
            <person name="Mori H."/>
            <person name="Tajima N."/>
            <person name="Moriyama T."/>
            <person name="Ikeuchi M."/>
            <person name="Watanabe M."/>
            <person name="Wada H."/>
            <person name="Kobayashi K."/>
            <person name="Saito M."/>
            <person name="Masuda T."/>
            <person name="Sasaki-Sekimoto Y."/>
            <person name="Mashiguchi K."/>
            <person name="Awai K."/>
            <person name="Shimojima M."/>
            <person name="Masuda S."/>
            <person name="Iwai M."/>
            <person name="Nobusawa T."/>
            <person name="Narise T."/>
            <person name="Kondo S."/>
            <person name="Saito H."/>
            <person name="Sato R."/>
            <person name="Murakawa M."/>
            <person name="Ihara Y."/>
            <person name="Oshima-Yamada Y."/>
            <person name="Ohtaka K."/>
            <person name="Satoh M."/>
            <person name="Sonobe K."/>
            <person name="Ishii M."/>
            <person name="Ohtani R."/>
            <person name="Kanamori-Sato M."/>
            <person name="Honoki R."/>
            <person name="Miyazaki D."/>
            <person name="Mochizuki H."/>
            <person name="Umetsu J."/>
            <person name="Higashi K."/>
            <person name="Shibata D."/>
            <person name="Kamiya Y."/>
            <person name="Sato N."/>
            <person name="Nakamura Y."/>
            <person name="Tabata S."/>
            <person name="Ida S."/>
            <person name="Kurokawa K."/>
            <person name="Ohta H."/>
        </authorList>
    </citation>
    <scope>NUCLEOTIDE SEQUENCE [LARGE SCALE GENOMIC DNA]</scope>
    <source>
        <strain evidence="10 11">NIES-2285</strain>
    </source>
</reference>
<dbReference type="PANTHER" id="PTHR48261:SF6">
    <property type="entry name" value="GLYCOSYLTRANSFERASE FAMILY PROTEIN"/>
    <property type="match status" value="1"/>
</dbReference>
<dbReference type="Gene3D" id="2.115.10.20">
    <property type="entry name" value="Glycosyl hydrolase domain, family 43"/>
    <property type="match status" value="1"/>
</dbReference>
<keyword evidence="5" id="KW-1015">Disulfide bond</keyword>
<evidence type="ECO:0000256" key="1">
    <source>
        <dbReference type="ARBA" id="ARBA00004370"/>
    </source>
</evidence>
<feature type="domain" description="Glucosamine inositolphosphorylceramide transferase 1 N-terminal" evidence="9">
    <location>
        <begin position="114"/>
        <end position="415"/>
    </location>
</feature>
<sequence length="883" mass="98898">MEFLEASAWELPLEEVKCICPGLEPGGIFRHLRGIYYVTRNFPLLERVPLVAQGEHRGLASSSSVAACSRDSSCDCRPAPHSYDGRVVSFYIALETALGPGWGAWPSFGNLEGCRQDGEGSWSIGIYKGPHPWALVPLENVVPRIDTAAAWPVANPVLTCASVSDAPSNFVADPFLFQGSNGVLYLFYETKNSDTQQGDIGVAESRDGGASWQHLAVVLDEPWHLSYPFVFEHEGEIYMMPEGSSHGDLRLYRALSFPTRWAFDRVVLKRPMVDASLLSHNGSWYLFSADKTRPGVARNAFLEIWHSSSPLGPWEPHRQNPFLYEDRSMGARMAGRPFSDGVNLYRFGQDCGITYGGAVRAFRIDALSPDEFAETEVSWFGPPQKGGKLWNGVRHHHVDVQRLPSGDWIAAVDGDHVPSGAKSRVFLRGLLCAIGFCVLNTLLLAACKAVPLHRSAKTLLRRMWGLHRALPGHFPSGHYSPNGSYHNVAAFKGGLVRSNSGGITHRLVSSPLLCWPFPSLQTLRPPLLPKGKGASGAQWRRYTAYLCLGAVLVCSGLLVLGVGELFYSLLGNSSSNMPYPVHGQFSKFSLLCMSYDARIANLKLFVRHYSRCSSVGEIVIIWNHGLVPNLTEFDSAAPLRIRAEEVNSLNNRFRPDPLIRNRGVMELDDDVWMSCGDLERGFAHWRRHPERIVGYYPRLADGKPLTYRGEQYAFERGRYNVVLTGAAFLDSETAFPLYFSEDYRRVREIVDDLFNCEDLALNYVLGMRAREHTTIEYVRPNLRVDLSKVSSVGISRNSEEHARRRSQCLQRLAQHFGREAPLESRRLRAPRPNYFPALSPWRESAWGWKSEGHFEGRKHGHRGHGEHRWHGEHGWHGARGGNV</sequence>